<dbReference type="Proteomes" id="UP000542125">
    <property type="component" value="Unassembled WGS sequence"/>
</dbReference>
<dbReference type="RefSeq" id="WP_257022296.1">
    <property type="nucleotide sequence ID" value="NZ_JACBYR010000001.1"/>
</dbReference>
<sequence length="319" mass="35055">MPKNRYQAGPEAMDPAALRLFIDVVEAGSFTKVAAARQTVQSHISRQITDLETACGARLFRRTGRGVVLTEQGENIVVRVRAWLADSEQLFRDIRSTSSVPMGDVRLGILPSAAHPLLTTLYARLQERYPSIRLNVREGQGGELDTLLDGGAVDMAILFRYRRPDSAEERLLASVGTYLVARPGDALTRAPSIDFARLAGLPLVLPRRPAHWRAMLDETARSKGFVLQAAVEADSLTLQKELAASEPLYAVLGPYSFVAELRARRLQATPIVTPSLKRHVTLALPKHGKMTTACQIVSEMVQAIVKEWDGNLSPPEVED</sequence>
<dbReference type="AlphaFoldDB" id="A0A7Y9LLC2"/>
<reference evidence="6 7" key="1">
    <citation type="submission" date="2020-07" db="EMBL/GenBank/DDBJ databases">
        <title>Genomic Encyclopedia of Type Strains, Phase IV (KMG-V): Genome sequencing to study the core and pangenomes of soil and plant-associated prokaryotes.</title>
        <authorList>
            <person name="Whitman W."/>
        </authorList>
    </citation>
    <scope>NUCLEOTIDE SEQUENCE [LARGE SCALE GENOMIC DNA]</scope>
    <source>
        <strain evidence="6 7">SAS40</strain>
    </source>
</reference>
<accession>A0A7Y9LLC2</accession>
<dbReference type="GO" id="GO:0003700">
    <property type="term" value="F:DNA-binding transcription factor activity"/>
    <property type="evidence" value="ECO:0007669"/>
    <property type="project" value="InterPro"/>
</dbReference>
<dbReference type="Gene3D" id="1.10.10.10">
    <property type="entry name" value="Winged helix-like DNA-binding domain superfamily/Winged helix DNA-binding domain"/>
    <property type="match status" value="1"/>
</dbReference>
<evidence type="ECO:0000256" key="4">
    <source>
        <dbReference type="ARBA" id="ARBA00023163"/>
    </source>
</evidence>
<dbReference type="PROSITE" id="PS50931">
    <property type="entry name" value="HTH_LYSR"/>
    <property type="match status" value="1"/>
</dbReference>
<dbReference type="SUPFAM" id="SSF53850">
    <property type="entry name" value="Periplasmic binding protein-like II"/>
    <property type="match status" value="1"/>
</dbReference>
<dbReference type="InterPro" id="IPR005119">
    <property type="entry name" value="LysR_subst-bd"/>
</dbReference>
<comment type="caution">
    <text evidence="6">The sequence shown here is derived from an EMBL/GenBank/DDBJ whole genome shotgun (WGS) entry which is preliminary data.</text>
</comment>
<organism evidence="6 7">
    <name type="scientific">Pigmentiphaga litoralis</name>
    <dbReference type="NCBI Taxonomy" id="516702"/>
    <lineage>
        <taxon>Bacteria</taxon>
        <taxon>Pseudomonadati</taxon>
        <taxon>Pseudomonadota</taxon>
        <taxon>Betaproteobacteria</taxon>
        <taxon>Burkholderiales</taxon>
        <taxon>Alcaligenaceae</taxon>
        <taxon>Pigmentiphaga</taxon>
    </lineage>
</organism>
<name>A0A7Y9LLC2_9BURK</name>
<comment type="similarity">
    <text evidence="1">Belongs to the LysR transcriptional regulatory family.</text>
</comment>
<dbReference type="Pfam" id="PF00126">
    <property type="entry name" value="HTH_1"/>
    <property type="match status" value="1"/>
</dbReference>
<dbReference type="GO" id="GO:0003677">
    <property type="term" value="F:DNA binding"/>
    <property type="evidence" value="ECO:0007669"/>
    <property type="project" value="UniProtKB-KW"/>
</dbReference>
<evidence type="ECO:0000313" key="6">
    <source>
        <dbReference type="EMBL" id="NYE81075.1"/>
    </source>
</evidence>
<evidence type="ECO:0000313" key="7">
    <source>
        <dbReference type="Proteomes" id="UP000542125"/>
    </source>
</evidence>
<dbReference type="Gene3D" id="3.40.190.290">
    <property type="match status" value="1"/>
</dbReference>
<dbReference type="SUPFAM" id="SSF46785">
    <property type="entry name" value="Winged helix' DNA-binding domain"/>
    <property type="match status" value="1"/>
</dbReference>
<dbReference type="PANTHER" id="PTHR30419:SF8">
    <property type="entry name" value="NITROGEN ASSIMILATION TRANSCRIPTIONAL ACTIVATOR-RELATED"/>
    <property type="match status" value="1"/>
</dbReference>
<dbReference type="InterPro" id="IPR036388">
    <property type="entry name" value="WH-like_DNA-bd_sf"/>
</dbReference>
<keyword evidence="3 6" id="KW-0238">DNA-binding</keyword>
<dbReference type="InterPro" id="IPR000847">
    <property type="entry name" value="LysR_HTH_N"/>
</dbReference>
<proteinExistence type="inferred from homology"/>
<protein>
    <submittedName>
        <fullName evidence="6">DNA-binding transcriptional LysR family regulator</fullName>
    </submittedName>
</protein>
<dbReference type="PANTHER" id="PTHR30419">
    <property type="entry name" value="HTH-TYPE TRANSCRIPTIONAL REGULATOR YBHD"/>
    <property type="match status" value="1"/>
</dbReference>
<evidence type="ECO:0000256" key="1">
    <source>
        <dbReference type="ARBA" id="ARBA00009437"/>
    </source>
</evidence>
<dbReference type="InterPro" id="IPR036390">
    <property type="entry name" value="WH_DNA-bd_sf"/>
</dbReference>
<gene>
    <name evidence="6" type="ORF">FHW18_000346</name>
</gene>
<dbReference type="EMBL" id="JACBYR010000001">
    <property type="protein sequence ID" value="NYE81075.1"/>
    <property type="molecule type" value="Genomic_DNA"/>
</dbReference>
<dbReference type="Pfam" id="PF03466">
    <property type="entry name" value="LysR_substrate"/>
    <property type="match status" value="1"/>
</dbReference>
<evidence type="ECO:0000259" key="5">
    <source>
        <dbReference type="PROSITE" id="PS50931"/>
    </source>
</evidence>
<evidence type="ECO:0000256" key="2">
    <source>
        <dbReference type="ARBA" id="ARBA00023015"/>
    </source>
</evidence>
<keyword evidence="2" id="KW-0805">Transcription regulation</keyword>
<dbReference type="FunFam" id="1.10.10.10:FF:000001">
    <property type="entry name" value="LysR family transcriptional regulator"/>
    <property type="match status" value="1"/>
</dbReference>
<dbReference type="InterPro" id="IPR050950">
    <property type="entry name" value="HTH-type_LysR_regulators"/>
</dbReference>
<keyword evidence="4" id="KW-0804">Transcription</keyword>
<keyword evidence="7" id="KW-1185">Reference proteome</keyword>
<evidence type="ECO:0000256" key="3">
    <source>
        <dbReference type="ARBA" id="ARBA00023125"/>
    </source>
</evidence>
<feature type="domain" description="HTH lysR-type" evidence="5">
    <location>
        <begin position="13"/>
        <end position="70"/>
    </location>
</feature>
<dbReference type="GO" id="GO:0005829">
    <property type="term" value="C:cytosol"/>
    <property type="evidence" value="ECO:0007669"/>
    <property type="project" value="TreeGrafter"/>
</dbReference>